<dbReference type="EMBL" id="JACCCV010000001">
    <property type="protein sequence ID" value="NYF51676.1"/>
    <property type="molecule type" value="Genomic_DNA"/>
</dbReference>
<feature type="transmembrane region" description="Helical" evidence="1">
    <location>
        <begin position="12"/>
        <end position="29"/>
    </location>
</feature>
<evidence type="ECO:0000313" key="3">
    <source>
        <dbReference type="Proteomes" id="UP000534186"/>
    </source>
</evidence>
<gene>
    <name evidence="2" type="ORF">HDF12_002041</name>
</gene>
<reference evidence="2 3" key="1">
    <citation type="submission" date="2020-07" db="EMBL/GenBank/DDBJ databases">
        <title>Genomic Encyclopedia of Type Strains, Phase IV (KMG-V): Genome sequencing to study the core and pangenomes of soil and plant-associated prokaryotes.</title>
        <authorList>
            <person name="Whitman W."/>
        </authorList>
    </citation>
    <scope>NUCLEOTIDE SEQUENCE [LARGE SCALE GENOMIC DNA]</scope>
    <source>
        <strain evidence="2 3">M8UP30</strain>
    </source>
</reference>
<keyword evidence="1" id="KW-0472">Membrane</keyword>
<keyword evidence="1" id="KW-1133">Transmembrane helix</keyword>
<name>A0A7Y9NLP6_9BACT</name>
<organism evidence="2 3">
    <name type="scientific">Tunturiibacter lichenicola</name>
    <dbReference type="NCBI Taxonomy" id="2051959"/>
    <lineage>
        <taxon>Bacteria</taxon>
        <taxon>Pseudomonadati</taxon>
        <taxon>Acidobacteriota</taxon>
        <taxon>Terriglobia</taxon>
        <taxon>Terriglobales</taxon>
        <taxon>Acidobacteriaceae</taxon>
        <taxon>Tunturiibacter</taxon>
    </lineage>
</organism>
<evidence type="ECO:0000313" key="2">
    <source>
        <dbReference type="EMBL" id="NYF51676.1"/>
    </source>
</evidence>
<comment type="caution">
    <text evidence="2">The sequence shown here is derived from an EMBL/GenBank/DDBJ whole genome shotgun (WGS) entry which is preliminary data.</text>
</comment>
<dbReference type="AlphaFoldDB" id="A0A7Y9NLP6"/>
<accession>A0A7Y9NLP6</accession>
<feature type="transmembrane region" description="Helical" evidence="1">
    <location>
        <begin position="36"/>
        <end position="53"/>
    </location>
</feature>
<sequence>MLADAIRQVFESPITALLICLLLGAVAVSGRFSLKIAQILLVSALFVGLFGIWSHDLTVSLSLLWSVVLLLLLLATGWWLRQPARTLELRVSDIKVISLPKSLGEMLTVQVFFKNLSERTIAMRNIVWAQTRQIPSTLDEEKIIENELWEIVSESLSTRGRDADMPTVNDGESNQVFESSTFGAEELMSFAKGTHAVYFGAIMQDRKRRKNLIEMLFFVGKDGRVHYCSQHNKP</sequence>
<protein>
    <submittedName>
        <fullName evidence="2">Uncharacterized protein</fullName>
    </submittedName>
</protein>
<evidence type="ECO:0000256" key="1">
    <source>
        <dbReference type="SAM" id="Phobius"/>
    </source>
</evidence>
<feature type="transmembrane region" description="Helical" evidence="1">
    <location>
        <begin position="59"/>
        <end position="80"/>
    </location>
</feature>
<proteinExistence type="predicted"/>
<keyword evidence="1" id="KW-0812">Transmembrane</keyword>
<dbReference type="Proteomes" id="UP000534186">
    <property type="component" value="Unassembled WGS sequence"/>
</dbReference>